<dbReference type="Proteomes" id="UP000789525">
    <property type="component" value="Unassembled WGS sequence"/>
</dbReference>
<organism evidence="1 2">
    <name type="scientific">Acaulospora colombiana</name>
    <dbReference type="NCBI Taxonomy" id="27376"/>
    <lineage>
        <taxon>Eukaryota</taxon>
        <taxon>Fungi</taxon>
        <taxon>Fungi incertae sedis</taxon>
        <taxon>Mucoromycota</taxon>
        <taxon>Glomeromycotina</taxon>
        <taxon>Glomeromycetes</taxon>
        <taxon>Diversisporales</taxon>
        <taxon>Acaulosporaceae</taxon>
        <taxon>Acaulospora</taxon>
    </lineage>
</organism>
<evidence type="ECO:0000313" key="1">
    <source>
        <dbReference type="EMBL" id="CAG8589541.1"/>
    </source>
</evidence>
<evidence type="ECO:0000313" key="2">
    <source>
        <dbReference type="Proteomes" id="UP000789525"/>
    </source>
</evidence>
<dbReference type="EMBL" id="CAJVPT010012728">
    <property type="protein sequence ID" value="CAG8589541.1"/>
    <property type="molecule type" value="Genomic_DNA"/>
</dbReference>
<reference evidence="1" key="1">
    <citation type="submission" date="2021-06" db="EMBL/GenBank/DDBJ databases">
        <authorList>
            <person name="Kallberg Y."/>
            <person name="Tangrot J."/>
            <person name="Rosling A."/>
        </authorList>
    </citation>
    <scope>NUCLEOTIDE SEQUENCE</scope>
    <source>
        <strain evidence="1">CL356</strain>
    </source>
</reference>
<gene>
    <name evidence="1" type="ORF">ACOLOM_LOCUS6267</name>
</gene>
<sequence>MQLNYRTKLADRLTKADIANERSGDWEPSQHNPQYLDYREQYGGANGQPTGCRSDEPS</sequence>
<protein>
    <submittedName>
        <fullName evidence="1">10910_t:CDS:1</fullName>
    </submittedName>
</protein>
<accession>A0ACA9MKN9</accession>
<proteinExistence type="predicted"/>
<name>A0ACA9MKN9_9GLOM</name>
<comment type="caution">
    <text evidence="1">The sequence shown here is derived from an EMBL/GenBank/DDBJ whole genome shotgun (WGS) entry which is preliminary data.</text>
</comment>
<keyword evidence="2" id="KW-1185">Reference proteome</keyword>